<organism evidence="3 4">
    <name type="scientific">Jannaschia pagri</name>
    <dbReference type="NCBI Taxonomy" id="2829797"/>
    <lineage>
        <taxon>Bacteria</taxon>
        <taxon>Pseudomonadati</taxon>
        <taxon>Pseudomonadota</taxon>
        <taxon>Alphaproteobacteria</taxon>
        <taxon>Rhodobacterales</taxon>
        <taxon>Roseobacteraceae</taxon>
        <taxon>Jannaschia</taxon>
    </lineage>
</organism>
<keyword evidence="1" id="KW-0472">Membrane</keyword>
<dbReference type="InterPro" id="IPR003675">
    <property type="entry name" value="Rce1/LyrA-like_dom"/>
</dbReference>
<feature type="transmembrane region" description="Helical" evidence="1">
    <location>
        <begin position="271"/>
        <end position="290"/>
    </location>
</feature>
<dbReference type="Pfam" id="PF02517">
    <property type="entry name" value="Rce1-like"/>
    <property type="match status" value="1"/>
</dbReference>
<dbReference type="RefSeq" id="WP_220749921.1">
    <property type="nucleotide sequence ID" value="NZ_BPFH01000006.1"/>
</dbReference>
<keyword evidence="4" id="KW-1185">Reference proteome</keyword>
<proteinExistence type="predicted"/>
<evidence type="ECO:0000313" key="3">
    <source>
        <dbReference type="EMBL" id="GIT96422.1"/>
    </source>
</evidence>
<sequence length="299" mass="31939">MWTPAFDRFVAPARARPQLWRLLVGVVVVMAIYIVTIIGILASVWATVGNAGLDGWMQRIALAETPTAVVLLLGTFGGMFLGSLAAARVMHSRPGVSLFGAGLVRDFVVASGIAVAVFGALTVILPLPYTVQPNTPLDLFLTFLPATLLGILLQTGAEEVLFRGYLQQQLAARFNHWLVWMVLPSIAFGLLHYDPGTAGSNAPWLVAAATLFGLVAADLTRVTGSIGAAWGVHFVNNTIAILVVSLNGSISGASLWTTPFTAENTDILRPLVLQDMLTTIIIWAAIRLWLARRGTAPES</sequence>
<keyword evidence="1" id="KW-1133">Transmembrane helix</keyword>
<dbReference type="EMBL" id="BPFH01000006">
    <property type="protein sequence ID" value="GIT96422.1"/>
    <property type="molecule type" value="Genomic_DNA"/>
</dbReference>
<feature type="transmembrane region" description="Helical" evidence="1">
    <location>
        <begin position="22"/>
        <end position="48"/>
    </location>
</feature>
<feature type="transmembrane region" description="Helical" evidence="1">
    <location>
        <begin position="107"/>
        <end position="127"/>
    </location>
</feature>
<name>A0ABQ4NPU1_9RHOB</name>
<evidence type="ECO:0000256" key="1">
    <source>
        <dbReference type="SAM" id="Phobius"/>
    </source>
</evidence>
<feature type="transmembrane region" description="Helical" evidence="1">
    <location>
        <begin position="139"/>
        <end position="162"/>
    </location>
</feature>
<reference evidence="3 4" key="1">
    <citation type="submission" date="2021-05" db="EMBL/GenBank/DDBJ databases">
        <title>Bacteria Genome sequencing.</title>
        <authorList>
            <person name="Takabe Y."/>
            <person name="Nakajima Y."/>
            <person name="Suzuki S."/>
            <person name="Shiozaki T."/>
        </authorList>
    </citation>
    <scope>NUCLEOTIDE SEQUENCE [LARGE SCALE GENOMIC DNA]</scope>
    <source>
        <strain evidence="3 4">AI_62</strain>
    </source>
</reference>
<comment type="caution">
    <text evidence="3">The sequence shown here is derived from an EMBL/GenBank/DDBJ whole genome shotgun (WGS) entry which is preliminary data.</text>
</comment>
<feature type="transmembrane region" description="Helical" evidence="1">
    <location>
        <begin position="174"/>
        <end position="192"/>
    </location>
</feature>
<feature type="transmembrane region" description="Helical" evidence="1">
    <location>
        <begin position="204"/>
        <end position="222"/>
    </location>
</feature>
<protein>
    <submittedName>
        <fullName evidence="3">Abortive infection protein</fullName>
    </submittedName>
</protein>
<keyword evidence="1" id="KW-0812">Transmembrane</keyword>
<feature type="domain" description="CAAX prenyl protease 2/Lysostaphin resistance protein A-like" evidence="2">
    <location>
        <begin position="143"/>
        <end position="239"/>
    </location>
</feature>
<gene>
    <name evidence="3" type="ORF">JANAI62_30450</name>
</gene>
<feature type="transmembrane region" description="Helical" evidence="1">
    <location>
        <begin position="68"/>
        <end position="87"/>
    </location>
</feature>
<feature type="transmembrane region" description="Helical" evidence="1">
    <location>
        <begin position="234"/>
        <end position="256"/>
    </location>
</feature>
<evidence type="ECO:0000313" key="4">
    <source>
        <dbReference type="Proteomes" id="UP000786693"/>
    </source>
</evidence>
<accession>A0ABQ4NPU1</accession>
<dbReference type="Proteomes" id="UP000786693">
    <property type="component" value="Unassembled WGS sequence"/>
</dbReference>
<evidence type="ECO:0000259" key="2">
    <source>
        <dbReference type="Pfam" id="PF02517"/>
    </source>
</evidence>